<dbReference type="InParanoid" id="E2C955"/>
<name>E2C955_HARSA</name>
<accession>E2C955</accession>
<keyword evidence="3" id="KW-1185">Reference proteome</keyword>
<protein>
    <submittedName>
        <fullName evidence="2">Uncharacterized protein</fullName>
    </submittedName>
</protein>
<reference evidence="2 3" key="1">
    <citation type="journal article" date="2010" name="Science">
        <title>Genomic comparison of the ants Camponotus floridanus and Harpegnathos saltator.</title>
        <authorList>
            <person name="Bonasio R."/>
            <person name="Zhang G."/>
            <person name="Ye C."/>
            <person name="Mutti N.S."/>
            <person name="Fang X."/>
            <person name="Qin N."/>
            <person name="Donahue G."/>
            <person name="Yang P."/>
            <person name="Li Q."/>
            <person name="Li C."/>
            <person name="Zhang P."/>
            <person name="Huang Z."/>
            <person name="Berger S.L."/>
            <person name="Reinberg D."/>
            <person name="Wang J."/>
            <person name="Liebig J."/>
        </authorList>
    </citation>
    <scope>NUCLEOTIDE SEQUENCE [LARGE SCALE GENOMIC DNA]</scope>
    <source>
        <strain evidence="2 3">R22 G/1</strain>
    </source>
</reference>
<organism evidence="3">
    <name type="scientific">Harpegnathos saltator</name>
    <name type="common">Jerdon's jumping ant</name>
    <dbReference type="NCBI Taxonomy" id="610380"/>
    <lineage>
        <taxon>Eukaryota</taxon>
        <taxon>Metazoa</taxon>
        <taxon>Ecdysozoa</taxon>
        <taxon>Arthropoda</taxon>
        <taxon>Hexapoda</taxon>
        <taxon>Insecta</taxon>
        <taxon>Pterygota</taxon>
        <taxon>Neoptera</taxon>
        <taxon>Endopterygota</taxon>
        <taxon>Hymenoptera</taxon>
        <taxon>Apocrita</taxon>
        <taxon>Aculeata</taxon>
        <taxon>Formicoidea</taxon>
        <taxon>Formicidae</taxon>
        <taxon>Ponerinae</taxon>
        <taxon>Ponerini</taxon>
        <taxon>Harpegnathos</taxon>
    </lineage>
</organism>
<dbReference type="Proteomes" id="UP000008237">
    <property type="component" value="Unassembled WGS sequence"/>
</dbReference>
<sequence>MKNHFTNRILFMSVNFPFLNPQEIAKIRHGLGQHTCALASFEPLMGSGETTRLNKEAKKVSAGRFSSWDLGSKVHIVSGTSRHFRDFRAVEPNSAEPSLYQPLLIVCNLQLCRELLLTPIVDVRFKAQTRRQGSTDTRDSSGRKQGETCDSSCIKLFRSHLNRQVCLEISFEEPASNRLRVFQHLEPPNSTFVSTEMKSPLVIRDPQVSGRNSNSGGGGVESNYERLKYLGSTSADFVSGIRDERTRDWESAKQHSPGQSSLALSPTVTARHVPYTANVPCSIPTVGTKTFVTS</sequence>
<feature type="region of interest" description="Disordered" evidence="1">
    <location>
        <begin position="203"/>
        <end position="222"/>
    </location>
</feature>
<gene>
    <name evidence="2" type="ORF">EAI_03554</name>
</gene>
<evidence type="ECO:0000313" key="2">
    <source>
        <dbReference type="EMBL" id="EFN75528.1"/>
    </source>
</evidence>
<evidence type="ECO:0000313" key="3">
    <source>
        <dbReference type="Proteomes" id="UP000008237"/>
    </source>
</evidence>
<proteinExistence type="predicted"/>
<dbReference type="EMBL" id="GL453780">
    <property type="protein sequence ID" value="EFN75528.1"/>
    <property type="molecule type" value="Genomic_DNA"/>
</dbReference>
<evidence type="ECO:0000256" key="1">
    <source>
        <dbReference type="SAM" id="MobiDB-lite"/>
    </source>
</evidence>
<feature type="region of interest" description="Disordered" evidence="1">
    <location>
        <begin position="128"/>
        <end position="148"/>
    </location>
</feature>
<feature type="compositionally biased region" description="Basic and acidic residues" evidence="1">
    <location>
        <begin position="136"/>
        <end position="147"/>
    </location>
</feature>
<dbReference type="AlphaFoldDB" id="E2C955"/>